<dbReference type="KEGG" id="pbas:SMSP2_00780"/>
<name>A0A1Q2MDU2_9BACT</name>
<keyword evidence="2" id="KW-1185">Reference proteome</keyword>
<dbReference type="STRING" id="1851148.SMSP2_00780"/>
<dbReference type="Proteomes" id="UP000188181">
    <property type="component" value="Chromosome"/>
</dbReference>
<reference evidence="2" key="1">
    <citation type="submission" date="2017-02" db="EMBL/GenBank/DDBJ databases">
        <title>Comparative genomics and description of representatives of a novel lineage of planctomycetes thriving in anoxic sediments.</title>
        <authorList>
            <person name="Spring S."/>
            <person name="Bunk B."/>
            <person name="Sproer C."/>
        </authorList>
    </citation>
    <scope>NUCLEOTIDE SEQUENCE [LARGE SCALE GENOMIC DNA]</scope>
    <source>
        <strain evidence="2">SM-Chi-D1</strain>
    </source>
</reference>
<accession>A0A1Q2MDU2</accession>
<evidence type="ECO:0000313" key="1">
    <source>
        <dbReference type="EMBL" id="AQQ70432.1"/>
    </source>
</evidence>
<organism evidence="1 2">
    <name type="scientific">Limihaloglobus sulfuriphilus</name>
    <dbReference type="NCBI Taxonomy" id="1851148"/>
    <lineage>
        <taxon>Bacteria</taxon>
        <taxon>Pseudomonadati</taxon>
        <taxon>Planctomycetota</taxon>
        <taxon>Phycisphaerae</taxon>
        <taxon>Sedimentisphaerales</taxon>
        <taxon>Sedimentisphaeraceae</taxon>
        <taxon>Limihaloglobus</taxon>
    </lineage>
</organism>
<dbReference type="AlphaFoldDB" id="A0A1Q2MDU2"/>
<dbReference type="EMBL" id="CP019646">
    <property type="protein sequence ID" value="AQQ70432.1"/>
    <property type="molecule type" value="Genomic_DNA"/>
</dbReference>
<evidence type="ECO:0000313" key="2">
    <source>
        <dbReference type="Proteomes" id="UP000188181"/>
    </source>
</evidence>
<sequence length="34" mass="4022">MSIEKQSDIEQQKFWEMPCCPKTHGPGYYYLSVP</sequence>
<gene>
    <name evidence="1" type="ORF">SMSP2_00780</name>
</gene>
<protein>
    <submittedName>
        <fullName evidence="1">Uncharacterized protein</fullName>
    </submittedName>
</protein>
<proteinExistence type="predicted"/>